<comment type="caution">
    <text evidence="2">The sequence shown here is derived from an EMBL/GenBank/DDBJ whole genome shotgun (WGS) entry which is preliminary data.</text>
</comment>
<proteinExistence type="predicted"/>
<protein>
    <recommendedName>
        <fullName evidence="1">Transglycosylase SLT domain-containing protein</fullName>
    </recommendedName>
</protein>
<dbReference type="SUPFAM" id="SSF53955">
    <property type="entry name" value="Lysozyme-like"/>
    <property type="match status" value="1"/>
</dbReference>
<evidence type="ECO:0000313" key="2">
    <source>
        <dbReference type="EMBL" id="ORC16125.1"/>
    </source>
</evidence>
<evidence type="ECO:0000259" key="1">
    <source>
        <dbReference type="Pfam" id="PF01464"/>
    </source>
</evidence>
<dbReference type="Pfam" id="PF01464">
    <property type="entry name" value="SLT"/>
    <property type="match status" value="1"/>
</dbReference>
<organism evidence="2 3">
    <name type="scientific">Rothia nasimurium</name>
    <dbReference type="NCBI Taxonomy" id="85336"/>
    <lineage>
        <taxon>Bacteria</taxon>
        <taxon>Bacillati</taxon>
        <taxon>Actinomycetota</taxon>
        <taxon>Actinomycetes</taxon>
        <taxon>Micrococcales</taxon>
        <taxon>Micrococcaceae</taxon>
        <taxon>Rothia</taxon>
    </lineage>
</organism>
<sequence length="188" mass="19961">MIAHWQIVASAGLLTAGVVGLSATYEDYCGQTDLAYAPPELHDDIQAAADASGFRAGVLAAQLETESGWVTGAESHAGAHGLAQFTQETWDIWGEGDIDSPEDSIAAQGRYLAYLAERLAPYATDETPLQDIVLAGYNAGPGAVEEYGGVPPYFETQNYVVKIDELSATKYAVTCSPSPDFKQAVLVR</sequence>
<dbReference type="PANTHER" id="PTHR37423">
    <property type="entry name" value="SOLUBLE LYTIC MUREIN TRANSGLYCOSYLASE-RELATED"/>
    <property type="match status" value="1"/>
</dbReference>
<dbReference type="Proteomes" id="UP000192359">
    <property type="component" value="Unassembled WGS sequence"/>
</dbReference>
<dbReference type="InterPro" id="IPR008258">
    <property type="entry name" value="Transglycosylase_SLT_dom_1"/>
</dbReference>
<dbReference type="AlphaFoldDB" id="A0A1Y1RPI6"/>
<name>A0A1Y1RPI6_9MICC</name>
<dbReference type="EMBL" id="LXWF01000041">
    <property type="protein sequence ID" value="ORC16125.1"/>
    <property type="molecule type" value="Genomic_DNA"/>
</dbReference>
<reference evidence="2 3" key="1">
    <citation type="submission" date="2016-05" db="EMBL/GenBank/DDBJ databases">
        <title>Draft genome sequence of a porcine commensal Rothia nasimurium.</title>
        <authorList>
            <person name="Gaiser R.A."/>
            <person name="Van Baarlen P."/>
            <person name="Wells J.M."/>
        </authorList>
    </citation>
    <scope>NUCLEOTIDE SEQUENCE [LARGE SCALE GENOMIC DNA]</scope>
    <source>
        <strain evidence="2 3">PT-32</strain>
    </source>
</reference>
<dbReference type="PANTHER" id="PTHR37423:SF2">
    <property type="entry name" value="MEMBRANE-BOUND LYTIC MUREIN TRANSGLYCOSYLASE C"/>
    <property type="match status" value="1"/>
</dbReference>
<evidence type="ECO:0000313" key="3">
    <source>
        <dbReference type="Proteomes" id="UP000192359"/>
    </source>
</evidence>
<dbReference type="CDD" id="cd00254">
    <property type="entry name" value="LT-like"/>
    <property type="match status" value="1"/>
</dbReference>
<accession>A0A1Y1RPI6</accession>
<feature type="domain" description="Transglycosylase SLT" evidence="1">
    <location>
        <begin position="45"/>
        <end position="150"/>
    </location>
</feature>
<dbReference type="InterPro" id="IPR023346">
    <property type="entry name" value="Lysozyme-like_dom_sf"/>
</dbReference>
<gene>
    <name evidence="2" type="ORF">A7979_05290</name>
</gene>
<dbReference type="Gene3D" id="1.10.530.10">
    <property type="match status" value="1"/>
</dbReference>
<keyword evidence="3" id="KW-1185">Reference proteome</keyword>